<dbReference type="SUPFAM" id="SSF56436">
    <property type="entry name" value="C-type lectin-like"/>
    <property type="match status" value="1"/>
</dbReference>
<dbReference type="Pfam" id="PF03781">
    <property type="entry name" value="FGE-sulfatase"/>
    <property type="match status" value="1"/>
</dbReference>
<feature type="domain" description="Sulfatase-modifying factor enzyme-like" evidence="2">
    <location>
        <begin position="37"/>
        <end position="286"/>
    </location>
</feature>
<accession>A0ABS2H2W8</accession>
<dbReference type="InterPro" id="IPR051043">
    <property type="entry name" value="Sulfatase_Mod_Factor_Kinase"/>
</dbReference>
<sequence>MRKRWMYLFLFLSMFVLITACSQVGSGQSDRLKDRFVLVKGGQVMNPLSNYYGSSVSLEDFYIGKYEITQKEWTEVMGSNPSQIQGNDLPVEMVSWYDVIEYCNQRSIQEGLTPFYHIDKSKIDPNNQSDNDQLKWLVTINAEANGYRLPTEAEWEYAAGGGQESNSFKYSGSSRADDVAWYWRNVGDKYLTGDWNWPIIESNHGQPKPVGGKKPNELGLYDMSGNVREWCWDWYGDDVSRREDRGSFRVVKGGGWIGDIRSSEVSFRGKFEANGFGPDQGFRLARSK</sequence>
<reference evidence="3 4" key="1">
    <citation type="submission" date="2021-01" db="EMBL/GenBank/DDBJ databases">
        <title>Paenibacillus sp.nov. isolated from the rhizosphere soil of tomato plant.</title>
        <authorList>
            <person name="Thin K.K."/>
            <person name="Zhang X."/>
            <person name="He S."/>
        </authorList>
    </citation>
    <scope>NUCLEOTIDE SEQUENCE [LARGE SCALE GENOMIC DNA]</scope>
    <source>
        <strain evidence="3 4">DXFW5</strain>
    </source>
</reference>
<keyword evidence="1" id="KW-0732">Signal</keyword>
<feature type="signal peptide" evidence="1">
    <location>
        <begin position="1"/>
        <end position="22"/>
    </location>
</feature>
<keyword evidence="4" id="KW-1185">Reference proteome</keyword>
<proteinExistence type="predicted"/>
<dbReference type="PANTHER" id="PTHR23150:SF19">
    <property type="entry name" value="FORMYLGLYCINE-GENERATING ENZYME"/>
    <property type="match status" value="1"/>
</dbReference>
<dbReference type="PANTHER" id="PTHR23150">
    <property type="entry name" value="SULFATASE MODIFYING FACTOR 1, 2"/>
    <property type="match status" value="1"/>
</dbReference>
<feature type="chain" id="PRO_5047486770" evidence="1">
    <location>
        <begin position="23"/>
        <end position="288"/>
    </location>
</feature>
<dbReference type="InterPro" id="IPR042095">
    <property type="entry name" value="SUMF_sf"/>
</dbReference>
<dbReference type="EMBL" id="JADCNN020000001">
    <property type="protein sequence ID" value="MBM6994146.1"/>
    <property type="molecule type" value="Genomic_DNA"/>
</dbReference>
<dbReference type="InterPro" id="IPR005532">
    <property type="entry name" value="SUMF_dom"/>
</dbReference>
<evidence type="ECO:0000256" key="1">
    <source>
        <dbReference type="SAM" id="SignalP"/>
    </source>
</evidence>
<gene>
    <name evidence="3" type="ORF">IM700_000560</name>
</gene>
<protein>
    <submittedName>
        <fullName evidence="3">SUMF1/EgtB/PvdO family nonheme iron enzyme</fullName>
    </submittedName>
</protein>
<dbReference type="RefSeq" id="WP_193415700.1">
    <property type="nucleotide sequence ID" value="NZ_JADCNN020000001.1"/>
</dbReference>
<dbReference type="InterPro" id="IPR016187">
    <property type="entry name" value="CTDL_fold"/>
</dbReference>
<organism evidence="3 4">
    <name type="scientific">Paenibacillus rhizolycopersici</name>
    <dbReference type="NCBI Taxonomy" id="2780073"/>
    <lineage>
        <taxon>Bacteria</taxon>
        <taxon>Bacillati</taxon>
        <taxon>Bacillota</taxon>
        <taxon>Bacilli</taxon>
        <taxon>Bacillales</taxon>
        <taxon>Paenibacillaceae</taxon>
        <taxon>Paenibacillus</taxon>
    </lineage>
</organism>
<evidence type="ECO:0000259" key="2">
    <source>
        <dbReference type="Pfam" id="PF03781"/>
    </source>
</evidence>
<evidence type="ECO:0000313" key="3">
    <source>
        <dbReference type="EMBL" id="MBM6994146.1"/>
    </source>
</evidence>
<dbReference type="Proteomes" id="UP001516620">
    <property type="component" value="Unassembled WGS sequence"/>
</dbReference>
<comment type="caution">
    <text evidence="3">The sequence shown here is derived from an EMBL/GenBank/DDBJ whole genome shotgun (WGS) entry which is preliminary data.</text>
</comment>
<evidence type="ECO:0000313" key="4">
    <source>
        <dbReference type="Proteomes" id="UP001516620"/>
    </source>
</evidence>
<dbReference type="Gene3D" id="3.90.1580.10">
    <property type="entry name" value="paralog of FGE (formylglycine-generating enzyme)"/>
    <property type="match status" value="1"/>
</dbReference>
<name>A0ABS2H2W8_9BACL</name>
<dbReference type="PROSITE" id="PS51257">
    <property type="entry name" value="PROKAR_LIPOPROTEIN"/>
    <property type="match status" value="1"/>
</dbReference>